<reference evidence="1" key="2">
    <citation type="journal article" date="2015" name="Fish Shellfish Immunol.">
        <title>Early steps in the European eel (Anguilla anguilla)-Vibrio vulnificus interaction in the gills: Role of the RtxA13 toxin.</title>
        <authorList>
            <person name="Callol A."/>
            <person name="Pajuelo D."/>
            <person name="Ebbesson L."/>
            <person name="Teles M."/>
            <person name="MacKenzie S."/>
            <person name="Amaro C."/>
        </authorList>
    </citation>
    <scope>NUCLEOTIDE SEQUENCE</scope>
</reference>
<sequence length="31" mass="3637">MLIESRQIDVSKVVRQTENVIILMDCIYITL</sequence>
<accession>A0A0E9UL27</accession>
<dbReference type="EMBL" id="GBXM01042080">
    <property type="protein sequence ID" value="JAH66497.1"/>
    <property type="molecule type" value="Transcribed_RNA"/>
</dbReference>
<organism evidence="1">
    <name type="scientific">Anguilla anguilla</name>
    <name type="common">European freshwater eel</name>
    <name type="synonym">Muraena anguilla</name>
    <dbReference type="NCBI Taxonomy" id="7936"/>
    <lineage>
        <taxon>Eukaryota</taxon>
        <taxon>Metazoa</taxon>
        <taxon>Chordata</taxon>
        <taxon>Craniata</taxon>
        <taxon>Vertebrata</taxon>
        <taxon>Euteleostomi</taxon>
        <taxon>Actinopterygii</taxon>
        <taxon>Neopterygii</taxon>
        <taxon>Teleostei</taxon>
        <taxon>Anguilliformes</taxon>
        <taxon>Anguillidae</taxon>
        <taxon>Anguilla</taxon>
    </lineage>
</organism>
<protein>
    <submittedName>
        <fullName evidence="1">Uncharacterized protein</fullName>
    </submittedName>
</protein>
<dbReference type="EMBL" id="GBXM01042359">
    <property type="protein sequence ID" value="JAH66218.1"/>
    <property type="molecule type" value="Transcribed_RNA"/>
</dbReference>
<proteinExistence type="predicted"/>
<evidence type="ECO:0000313" key="1">
    <source>
        <dbReference type="EMBL" id="JAH66497.1"/>
    </source>
</evidence>
<reference evidence="1" key="1">
    <citation type="submission" date="2014-11" db="EMBL/GenBank/DDBJ databases">
        <authorList>
            <person name="Amaro Gonzalez C."/>
        </authorList>
    </citation>
    <scope>NUCLEOTIDE SEQUENCE</scope>
</reference>
<name>A0A0E9UL27_ANGAN</name>
<dbReference type="AlphaFoldDB" id="A0A0E9UL27"/>